<dbReference type="AlphaFoldDB" id="A0AAV4THK8"/>
<organism evidence="1 2">
    <name type="scientific">Caerostris extrusa</name>
    <name type="common">Bark spider</name>
    <name type="synonym">Caerostris bankana</name>
    <dbReference type="NCBI Taxonomy" id="172846"/>
    <lineage>
        <taxon>Eukaryota</taxon>
        <taxon>Metazoa</taxon>
        <taxon>Ecdysozoa</taxon>
        <taxon>Arthropoda</taxon>
        <taxon>Chelicerata</taxon>
        <taxon>Arachnida</taxon>
        <taxon>Araneae</taxon>
        <taxon>Araneomorphae</taxon>
        <taxon>Entelegynae</taxon>
        <taxon>Araneoidea</taxon>
        <taxon>Araneidae</taxon>
        <taxon>Caerostris</taxon>
    </lineage>
</organism>
<reference evidence="1 2" key="1">
    <citation type="submission" date="2021-06" db="EMBL/GenBank/DDBJ databases">
        <title>Caerostris extrusa draft genome.</title>
        <authorList>
            <person name="Kono N."/>
            <person name="Arakawa K."/>
        </authorList>
    </citation>
    <scope>NUCLEOTIDE SEQUENCE [LARGE SCALE GENOMIC DNA]</scope>
</reference>
<proteinExistence type="predicted"/>
<name>A0AAV4THK8_CAEEX</name>
<sequence length="117" mass="13586">MLSYVKCLCHIGGRMHSPVSERTENRFFPMAGITVICFFEEKISTDRFWGDCGTEVFFDNQTARFQIFSALQYADGRFFFPVFLKGNNLCPVYKHSSGSFKKNKIEFYKIAFFNNGI</sequence>
<dbReference type="EMBL" id="BPLR01010981">
    <property type="protein sequence ID" value="GIY43473.1"/>
    <property type="molecule type" value="Genomic_DNA"/>
</dbReference>
<keyword evidence="2" id="KW-1185">Reference proteome</keyword>
<accession>A0AAV4THK8</accession>
<comment type="caution">
    <text evidence="1">The sequence shown here is derived from an EMBL/GenBank/DDBJ whole genome shotgun (WGS) entry which is preliminary data.</text>
</comment>
<dbReference type="Proteomes" id="UP001054945">
    <property type="component" value="Unassembled WGS sequence"/>
</dbReference>
<gene>
    <name evidence="1" type="ORF">CEXT_364991</name>
</gene>
<protein>
    <submittedName>
        <fullName evidence="1">Uncharacterized protein</fullName>
    </submittedName>
</protein>
<evidence type="ECO:0000313" key="2">
    <source>
        <dbReference type="Proteomes" id="UP001054945"/>
    </source>
</evidence>
<evidence type="ECO:0000313" key="1">
    <source>
        <dbReference type="EMBL" id="GIY43473.1"/>
    </source>
</evidence>